<keyword evidence="2" id="KW-0812">Transmembrane</keyword>
<feature type="transmembrane region" description="Helical" evidence="2">
    <location>
        <begin position="259"/>
        <end position="283"/>
    </location>
</feature>
<feature type="region of interest" description="Disordered" evidence="1">
    <location>
        <begin position="468"/>
        <end position="512"/>
    </location>
</feature>
<evidence type="ECO:0000313" key="4">
    <source>
        <dbReference type="Proteomes" id="UP000178912"/>
    </source>
</evidence>
<name>A0A1E1JX24_9HELO</name>
<feature type="transmembrane region" description="Helical" evidence="2">
    <location>
        <begin position="170"/>
        <end position="198"/>
    </location>
</feature>
<dbReference type="Proteomes" id="UP000178912">
    <property type="component" value="Unassembled WGS sequence"/>
</dbReference>
<feature type="transmembrane region" description="Helical" evidence="2">
    <location>
        <begin position="143"/>
        <end position="164"/>
    </location>
</feature>
<keyword evidence="2" id="KW-1133">Transmembrane helix</keyword>
<keyword evidence="2" id="KW-0472">Membrane</keyword>
<keyword evidence="4" id="KW-1185">Reference proteome</keyword>
<reference evidence="4" key="1">
    <citation type="submission" date="2016-03" db="EMBL/GenBank/DDBJ databases">
        <authorList>
            <person name="Guldener U."/>
        </authorList>
    </citation>
    <scope>NUCLEOTIDE SEQUENCE [LARGE SCALE GENOMIC DNA]</scope>
    <source>
        <strain evidence="4">04CH-RAC-A.6.1</strain>
    </source>
</reference>
<sequence length="512" mass="56794">MSRRVPQEAVAVYIVVLFYSTICLTLSTLLTSLLIQFGEAWSYVTIVSGFTCISTLASVGQQIHYAVSWEIIKIAQFEKAVESQFRKGTSIGGGAQIVDQWLFFIQFYCYNVMSLSVFFWSVALFIGAWGIRSAWLGDWYDRIAPISKIFAVVFPAAVIGIMQIEALQRITGLFILVTYVSIFTSLSLGSILLVLILYKYMKTRRLVAGPAARRGRWWASNGSKSRSNDDSGYAAGTVETGVSSGGGPDTRRSIYDRALVTRFSIGFVVLAVFEIVIIISSLFTSRSNAALAASGKPDFSIRSAITDITLFLPGATASLVSFLVFGTTKSWRQYRDLVIGGCGLTRRMIRKKQQRAEEATRTQGLEFERLPSLKKSAAEEERKAISESENRIRMFAREMGRDRDSIDGDFAGFTPENQPPPAIHLRTPSNSSRVPHFHRPMPSASSKYGNKSLNVIEIGISIDQTVHYETPSTSQNKKSQAQESSGSDDAIEIDPVPPHGRRNLIWPENLHK</sequence>
<evidence type="ECO:0000256" key="1">
    <source>
        <dbReference type="SAM" id="MobiDB-lite"/>
    </source>
</evidence>
<feature type="transmembrane region" description="Helical" evidence="2">
    <location>
        <begin position="110"/>
        <end position="131"/>
    </location>
</feature>
<dbReference type="EMBL" id="FJUX01000005">
    <property type="protein sequence ID" value="CZS90271.1"/>
    <property type="molecule type" value="Genomic_DNA"/>
</dbReference>
<proteinExistence type="predicted"/>
<dbReference type="OrthoDB" id="5287295at2759"/>
<feature type="transmembrane region" description="Helical" evidence="2">
    <location>
        <begin position="303"/>
        <end position="325"/>
    </location>
</feature>
<feature type="transmembrane region" description="Helical" evidence="2">
    <location>
        <begin position="12"/>
        <end position="35"/>
    </location>
</feature>
<gene>
    <name evidence="3" type="ORF">RAG0_01408</name>
</gene>
<feature type="region of interest" description="Disordered" evidence="1">
    <location>
        <begin position="415"/>
        <end position="448"/>
    </location>
</feature>
<accession>A0A1E1JX24</accession>
<feature type="compositionally biased region" description="Polar residues" evidence="1">
    <location>
        <begin position="470"/>
        <end position="487"/>
    </location>
</feature>
<protein>
    <submittedName>
        <fullName evidence="3">Uncharacterized protein</fullName>
    </submittedName>
</protein>
<evidence type="ECO:0000256" key="2">
    <source>
        <dbReference type="SAM" id="Phobius"/>
    </source>
</evidence>
<organism evidence="3 4">
    <name type="scientific">Rhynchosporium agropyri</name>
    <dbReference type="NCBI Taxonomy" id="914238"/>
    <lineage>
        <taxon>Eukaryota</taxon>
        <taxon>Fungi</taxon>
        <taxon>Dikarya</taxon>
        <taxon>Ascomycota</taxon>
        <taxon>Pezizomycotina</taxon>
        <taxon>Leotiomycetes</taxon>
        <taxon>Helotiales</taxon>
        <taxon>Ploettnerulaceae</taxon>
        <taxon>Rhynchosporium</taxon>
    </lineage>
</organism>
<evidence type="ECO:0000313" key="3">
    <source>
        <dbReference type="EMBL" id="CZS90271.1"/>
    </source>
</evidence>
<dbReference type="AlphaFoldDB" id="A0A1E1JX24"/>